<sequence>MAGSLEFDYWDSSQLRYANPNIWFSENQPKIKTNPLLGTLHIDKGGETDELEAGKKYWIGAAVRNHGTITGSVTLRFFLCDAGPMPRLSTSHWPTDPSDPTLDPPPAQTQPNIPAQGWALFIGGQYLIPLDVSPGNHPCLVCVIDDGSAESDYYLDDKRKPKVDKLVNLNDRVIAQHNVQIAAFATSGSGINRIGYFSIYGHPERTPCSLILRTPDGDELPAIRELLGSSVNVRAVCDVTAETRVGLFESEPGYEAPVGENELHELPIRVPVEGLEPYCERKLYLGIKLPNSGGKSGGVSVAFTLMEQVTERGELLGGILIIALSW</sequence>
<dbReference type="EMBL" id="JH717853">
    <property type="protein sequence ID" value="EWY79908.1"/>
    <property type="molecule type" value="Genomic_DNA"/>
</dbReference>
<dbReference type="Proteomes" id="UP000030753">
    <property type="component" value="Unassembled WGS sequence"/>
</dbReference>
<organism evidence="1 2">
    <name type="scientific">Fusarium oxysporum NRRL 32931</name>
    <dbReference type="NCBI Taxonomy" id="660029"/>
    <lineage>
        <taxon>Eukaryota</taxon>
        <taxon>Fungi</taxon>
        <taxon>Dikarya</taxon>
        <taxon>Ascomycota</taxon>
        <taxon>Pezizomycotina</taxon>
        <taxon>Sordariomycetes</taxon>
        <taxon>Hypocreomycetidae</taxon>
        <taxon>Hypocreales</taxon>
        <taxon>Nectriaceae</taxon>
        <taxon>Fusarium</taxon>
        <taxon>Fusarium oxysporum species complex</taxon>
    </lineage>
</organism>
<evidence type="ECO:0000313" key="1">
    <source>
        <dbReference type="EMBL" id="EWY79908.1"/>
    </source>
</evidence>
<dbReference type="AlphaFoldDB" id="W9HBJ9"/>
<evidence type="ECO:0000313" key="2">
    <source>
        <dbReference type="Proteomes" id="UP000030753"/>
    </source>
</evidence>
<name>W9HBJ9_FUSOX</name>
<proteinExistence type="predicted"/>
<accession>W9HBJ9</accession>
<dbReference type="HOGENOM" id="CLU_852690_0_0_1"/>
<protein>
    <submittedName>
        <fullName evidence="1">Uncharacterized protein</fullName>
    </submittedName>
</protein>
<gene>
    <name evidence="1" type="ORF">FOYG_16973</name>
</gene>
<reference evidence="1 2" key="1">
    <citation type="submission" date="2011-06" db="EMBL/GenBank/DDBJ databases">
        <title>The Genome Sequence of Fusarium oxysporum FOSC 3-a.</title>
        <authorList>
            <consortium name="The Broad Institute Genome Sequencing Platform"/>
            <person name="Ma L.-J."/>
            <person name="Gale L.R."/>
            <person name="Schwartz D.C."/>
            <person name="Zhou S."/>
            <person name="Corby-Kistler H."/>
            <person name="Young S.K."/>
            <person name="Zeng Q."/>
            <person name="Gargeya S."/>
            <person name="Fitzgerald M."/>
            <person name="Haas B."/>
            <person name="Abouelleil A."/>
            <person name="Alvarado L."/>
            <person name="Arachchi H.M."/>
            <person name="Berlin A."/>
            <person name="Brown A."/>
            <person name="Chapman S.B."/>
            <person name="Chen Z."/>
            <person name="Dunbar C."/>
            <person name="Freedman E."/>
            <person name="Gearin G."/>
            <person name="Gellesch M."/>
            <person name="Goldberg J."/>
            <person name="Griggs A."/>
            <person name="Gujja S."/>
            <person name="Heiman D."/>
            <person name="Howarth C."/>
            <person name="Larson L."/>
            <person name="Lui A."/>
            <person name="MacDonald P.J.P."/>
            <person name="Mehta T."/>
            <person name="Montmayeur A."/>
            <person name="Murphy C."/>
            <person name="Neiman D."/>
            <person name="Pearson M."/>
            <person name="Priest M."/>
            <person name="Roberts A."/>
            <person name="Saif S."/>
            <person name="Shea T."/>
            <person name="Shenoy N."/>
            <person name="Sisk P."/>
            <person name="Stolte C."/>
            <person name="Sykes S."/>
            <person name="Wortman J."/>
            <person name="Nusbaum C."/>
            <person name="Birren B."/>
        </authorList>
    </citation>
    <scope>NUCLEOTIDE SEQUENCE [LARGE SCALE GENOMIC DNA]</scope>
    <source>
        <strain evidence="2">FOSC 3-a</strain>
    </source>
</reference>